<gene>
    <name evidence="2" type="ORF">I8J32_014145</name>
</gene>
<evidence type="ECO:0008006" key="4">
    <source>
        <dbReference type="Google" id="ProtNLM"/>
    </source>
</evidence>
<dbReference type="AlphaFoldDB" id="A0A974XXZ9"/>
<evidence type="ECO:0000313" key="3">
    <source>
        <dbReference type="Proteomes" id="UP000639274"/>
    </source>
</evidence>
<organism evidence="2 3">
    <name type="scientific">Agrilutibacter solisilvae</name>
    <dbReference type="NCBI Taxonomy" id="2763317"/>
    <lineage>
        <taxon>Bacteria</taxon>
        <taxon>Pseudomonadati</taxon>
        <taxon>Pseudomonadota</taxon>
        <taxon>Gammaproteobacteria</taxon>
        <taxon>Lysobacterales</taxon>
        <taxon>Lysobacteraceae</taxon>
        <taxon>Agrilutibacter</taxon>
    </lineage>
</organism>
<evidence type="ECO:0000313" key="2">
    <source>
        <dbReference type="EMBL" id="QSX77852.1"/>
    </source>
</evidence>
<dbReference type="Proteomes" id="UP000639274">
    <property type="component" value="Chromosome"/>
</dbReference>
<dbReference type="KEGG" id="lsf:I8J32_014145"/>
<keyword evidence="1" id="KW-0732">Signal</keyword>
<protein>
    <recommendedName>
        <fullName evidence="4">SPOR domain-containing protein</fullName>
    </recommendedName>
</protein>
<accession>A0A974XXZ9</accession>
<feature type="chain" id="PRO_5037869029" description="SPOR domain-containing protein" evidence="1">
    <location>
        <begin position="21"/>
        <end position="146"/>
    </location>
</feature>
<feature type="signal peptide" evidence="1">
    <location>
        <begin position="1"/>
        <end position="20"/>
    </location>
</feature>
<keyword evidence="3" id="KW-1185">Reference proteome</keyword>
<proteinExistence type="predicted"/>
<evidence type="ECO:0000256" key="1">
    <source>
        <dbReference type="SAM" id="SignalP"/>
    </source>
</evidence>
<name>A0A974XXZ9_9GAMM</name>
<sequence>MRSVHAIMLCGLLATTTAAAGGSAQDPLAPCARIDEIRVPDELHVDADLVVYAPSSAPRLTVTRQRIELGGRRFEDPTVGPYHAALQAFLTQSRSMAAVTRTMLNRGRYAQVASARCRRVLELRAAGLAVEQRFPGFVSPVRIRLK</sequence>
<dbReference type="EMBL" id="CP071518">
    <property type="protein sequence ID" value="QSX77852.1"/>
    <property type="molecule type" value="Genomic_DNA"/>
</dbReference>
<reference evidence="2 3" key="1">
    <citation type="submission" date="2021-03" db="EMBL/GenBank/DDBJ databases">
        <title>Lysobacter sp. nov. isolated from soil of gangwondo yeongwol, south Korea.</title>
        <authorList>
            <person name="Kim K.R."/>
            <person name="Kim K.H."/>
            <person name="Jeon C.O."/>
        </authorList>
    </citation>
    <scope>NUCLEOTIDE SEQUENCE [LARGE SCALE GENOMIC DNA]</scope>
    <source>
        <strain evidence="2 3">R19</strain>
    </source>
</reference>
<dbReference type="RefSeq" id="WP_207526635.1">
    <property type="nucleotide sequence ID" value="NZ_CP071518.1"/>
</dbReference>